<gene>
    <name evidence="7" type="ORF">TTAC_LOCUS867</name>
</gene>
<feature type="transmembrane region" description="Helical" evidence="6">
    <location>
        <begin position="18"/>
        <end position="37"/>
    </location>
</feature>
<evidence type="ECO:0000256" key="6">
    <source>
        <dbReference type="RuleBase" id="RU363126"/>
    </source>
</evidence>
<keyword evidence="6" id="KW-0868">Chloride</keyword>
<name>A0A158RDL0_HYDTA</name>
<feature type="transmembrane region" description="Helical" evidence="6">
    <location>
        <begin position="493"/>
        <end position="519"/>
    </location>
</feature>
<keyword evidence="3 6" id="KW-1133">Transmembrane helix</keyword>
<dbReference type="PANTHER" id="PTHR10736:SF55">
    <property type="entry name" value="BESTROPHIN-4"/>
    <property type="match status" value="1"/>
</dbReference>
<dbReference type="GO" id="GO:0005254">
    <property type="term" value="F:chloride channel activity"/>
    <property type="evidence" value="ECO:0007669"/>
    <property type="project" value="UniProtKB-KW"/>
</dbReference>
<keyword evidence="6" id="KW-0869">Chloride channel</keyword>
<dbReference type="AlphaFoldDB" id="A0A158RDL0"/>
<accession>A0A158RDL0</accession>
<proteinExistence type="inferred from homology"/>
<comment type="subcellular location">
    <subcellularLocation>
        <location evidence="6">Cell membrane</location>
        <topology evidence="6">Multi-pass membrane protein</topology>
    </subcellularLocation>
    <subcellularLocation>
        <location evidence="1">Membrane</location>
    </subcellularLocation>
</comment>
<dbReference type="WBParaSite" id="TTAC_0000086601-mRNA-1">
    <property type="protein sequence ID" value="TTAC_0000086601-mRNA-1"/>
    <property type="gene ID" value="TTAC_0000086601"/>
</dbReference>
<dbReference type="Proteomes" id="UP000274429">
    <property type="component" value="Unassembled WGS sequence"/>
</dbReference>
<comment type="caution">
    <text evidence="6">Lacks conserved residue(s) required for the propagation of feature annotation.</text>
</comment>
<keyword evidence="6" id="KW-0406">Ion transport</keyword>
<evidence type="ECO:0000256" key="3">
    <source>
        <dbReference type="ARBA" id="ARBA00022989"/>
    </source>
</evidence>
<reference evidence="9" key="1">
    <citation type="submission" date="2016-04" db="UniProtKB">
        <authorList>
            <consortium name="WormBaseParasite"/>
        </authorList>
    </citation>
    <scope>IDENTIFICATION</scope>
</reference>
<keyword evidence="4 6" id="KW-0472">Membrane</keyword>
<dbReference type="InterPro" id="IPR021134">
    <property type="entry name" value="Bestrophin-like"/>
</dbReference>
<evidence type="ECO:0000256" key="2">
    <source>
        <dbReference type="ARBA" id="ARBA00022692"/>
    </source>
</evidence>
<evidence type="ECO:0000313" key="9">
    <source>
        <dbReference type="WBParaSite" id="TTAC_0000086601-mRNA-1"/>
    </source>
</evidence>
<keyword evidence="6" id="KW-1003">Cell membrane</keyword>
<dbReference type="GO" id="GO:0005886">
    <property type="term" value="C:plasma membrane"/>
    <property type="evidence" value="ECO:0007669"/>
    <property type="project" value="UniProtKB-SubCell"/>
</dbReference>
<feature type="transmembrane region" description="Helical" evidence="6">
    <location>
        <begin position="223"/>
        <end position="244"/>
    </location>
</feature>
<reference evidence="7 8" key="2">
    <citation type="submission" date="2018-11" db="EMBL/GenBank/DDBJ databases">
        <authorList>
            <consortium name="Pathogen Informatics"/>
        </authorList>
    </citation>
    <scope>NUCLEOTIDE SEQUENCE [LARGE SCALE GENOMIC DNA]</scope>
</reference>
<sequence length="533" mass="61685">MHATGTNFFRWKGSVYKAIWFEFMIFSIIYSIISLMYRLAFDDSTKRTFECLCLHCEKLCEIFPVGFVLGFYVNTIVRRWWEQFCAIPWPDSLVLFINAYAHSTTERARMQRRSFIRYVNLSFCLTTRNISSRARLRFPTLENLIAAGLVTPEELRRYRQSASDSMEPINFLPLCWAQELVAEMYQEKNIVFNRAVELLTAEIGAYRDSLYQLCIYDWINVPLVYTQVATLIVYAYFIVALFAWQYLDPNQKYKHISVDLYVPIFGLLRFLFYMGWLKASKETLISPFGEDEDDFEIEEFIERNVQFTNFWDRAYNGEIPPIVPDTYWDEENINLPDRISMMENSGTWQRGSLAKFNFTEGRKIGDINFDPVGYGFIFINNISTAAKGLLTKSRLSKYNYSSTTLLFYNSIFMFPFMSFLAVYTGTIRPVIDFPLWMDGFFVVGFIFSCLAAVTLQFLTFECTRLTSALTTSVVGVMKNTIVSYGGMFVGGDYVFTVVNFCGVTISTIGAITYGISVYLSKQMKLEILSSTKA</sequence>
<feature type="transmembrane region" description="Helical" evidence="6">
    <location>
        <begin position="405"/>
        <end position="423"/>
    </location>
</feature>
<evidence type="ECO:0000313" key="8">
    <source>
        <dbReference type="Proteomes" id="UP000274429"/>
    </source>
</evidence>
<keyword evidence="6" id="KW-0407">Ion channel</keyword>
<dbReference type="OrthoDB" id="201595at2759"/>
<dbReference type="Pfam" id="PF01062">
    <property type="entry name" value="Bestrophin"/>
    <property type="match status" value="1"/>
</dbReference>
<comment type="similarity">
    <text evidence="5 6">Belongs to the anion channel-forming bestrophin (TC 1.A.46) family. Calcium-sensitive chloride channel subfamily.</text>
</comment>
<protein>
    <recommendedName>
        <fullName evidence="6">Bestrophin homolog</fullName>
    </recommendedName>
</protein>
<comment type="function">
    <text evidence="6">Forms chloride channels.</text>
</comment>
<organism evidence="9">
    <name type="scientific">Hydatigena taeniaeformis</name>
    <name type="common">Feline tapeworm</name>
    <name type="synonym">Taenia taeniaeformis</name>
    <dbReference type="NCBI Taxonomy" id="6205"/>
    <lineage>
        <taxon>Eukaryota</taxon>
        <taxon>Metazoa</taxon>
        <taxon>Spiralia</taxon>
        <taxon>Lophotrochozoa</taxon>
        <taxon>Platyhelminthes</taxon>
        <taxon>Cestoda</taxon>
        <taxon>Eucestoda</taxon>
        <taxon>Cyclophyllidea</taxon>
        <taxon>Taeniidae</taxon>
        <taxon>Hydatigera</taxon>
    </lineage>
</organism>
<feature type="transmembrane region" description="Helical" evidence="6">
    <location>
        <begin position="256"/>
        <end position="276"/>
    </location>
</feature>
<dbReference type="InterPro" id="IPR000615">
    <property type="entry name" value="Bestrophin"/>
</dbReference>
<evidence type="ECO:0000256" key="4">
    <source>
        <dbReference type="ARBA" id="ARBA00023136"/>
    </source>
</evidence>
<keyword evidence="2 6" id="KW-0812">Transmembrane</keyword>
<feature type="transmembrane region" description="Helical" evidence="6">
    <location>
        <begin position="465"/>
        <end position="487"/>
    </location>
</feature>
<dbReference type="GO" id="GO:0034707">
    <property type="term" value="C:chloride channel complex"/>
    <property type="evidence" value="ECO:0007669"/>
    <property type="project" value="UniProtKB-KW"/>
</dbReference>
<keyword evidence="6" id="KW-0813">Transport</keyword>
<evidence type="ECO:0000256" key="1">
    <source>
        <dbReference type="ARBA" id="ARBA00004370"/>
    </source>
</evidence>
<evidence type="ECO:0000256" key="5">
    <source>
        <dbReference type="ARBA" id="ARBA00034769"/>
    </source>
</evidence>
<evidence type="ECO:0000313" key="7">
    <source>
        <dbReference type="EMBL" id="VDM17105.1"/>
    </source>
</evidence>
<feature type="transmembrane region" description="Helical" evidence="6">
    <location>
        <begin position="435"/>
        <end position="458"/>
    </location>
</feature>
<dbReference type="PANTHER" id="PTHR10736">
    <property type="entry name" value="BESTROPHIN"/>
    <property type="match status" value="1"/>
</dbReference>
<keyword evidence="8" id="KW-1185">Reference proteome</keyword>
<dbReference type="EMBL" id="UYWX01000115">
    <property type="protein sequence ID" value="VDM17105.1"/>
    <property type="molecule type" value="Genomic_DNA"/>
</dbReference>